<evidence type="ECO:0000256" key="1">
    <source>
        <dbReference type="ARBA" id="ARBA00012513"/>
    </source>
</evidence>
<evidence type="ECO:0000256" key="2">
    <source>
        <dbReference type="ARBA" id="ARBA00022527"/>
    </source>
</evidence>
<feature type="transmembrane region" description="Helical" evidence="8">
    <location>
        <begin position="298"/>
        <end position="319"/>
    </location>
</feature>
<dbReference type="GO" id="GO:0004674">
    <property type="term" value="F:protein serine/threonine kinase activity"/>
    <property type="evidence" value="ECO:0007669"/>
    <property type="project" value="UniProtKB-KW"/>
</dbReference>
<keyword evidence="8" id="KW-0472">Membrane</keyword>
<gene>
    <name evidence="10" type="ORF">FHX40_4802</name>
</gene>
<keyword evidence="8" id="KW-0812">Transmembrane</keyword>
<organism evidence="10 11">
    <name type="scientific">Thermopolyspora flexuosa</name>
    <dbReference type="NCBI Taxonomy" id="103836"/>
    <lineage>
        <taxon>Bacteria</taxon>
        <taxon>Bacillati</taxon>
        <taxon>Actinomycetota</taxon>
        <taxon>Actinomycetes</taxon>
        <taxon>Streptosporangiales</taxon>
        <taxon>Streptosporangiaceae</taxon>
        <taxon>Thermopolyspora</taxon>
    </lineage>
</organism>
<keyword evidence="4" id="KW-0547">Nucleotide-binding</keyword>
<keyword evidence="5 10" id="KW-0418">Kinase</keyword>
<dbReference type="PROSITE" id="PS00109">
    <property type="entry name" value="PROTEIN_KINASE_TYR"/>
    <property type="match status" value="1"/>
</dbReference>
<keyword evidence="6" id="KW-0067">ATP-binding</keyword>
<sequence length="520" mass="55021">MGAPGRLIVNRYRLVRALGQGRAGTVWEGHDTLLDRPVAAKEVVPPPGLGLKGRAEFIRRITLTANAATRVANRNLVAVYDVAEDDERLWVIMELLPSRSLAAIVANDGPLPPERVAAIGRRVLDALSAAHAAGLVHGDVRPANVLIGYEGRVALADLGVPVTDGEPPYRAPEGARSGPAADLWALGATLFTAAVGTPPVVEDGVSADELARAPEALRPVLSGLLATDPAARLRAAQADAMLAELVPPEEPAAPVSRKRGRATRPGEPGEDARPGALAIPGAAGASGAVGGPRRRRGVLVAAVAGGVVLAGALGGFALLRSTGASQAAPAAVASGRPSPEVTVAATPTPTPSPTAPARLPLKWYRPGTGWEAAVPKGWKRTDHTDHQEWSAPDGSGHLRISVIDWGGQDPLIVLQDAESNLSASVKSYRKIRMERIEFKDAKAAEWEARWKASGLRPYPWSVKNTVYRELRRVIWTGKTTTILTWVTPEAKWAELRPTMRAVLRLYRVPEGDLLPAPRTP</sequence>
<dbReference type="CDD" id="cd14014">
    <property type="entry name" value="STKc_PknB_like"/>
    <property type="match status" value="1"/>
</dbReference>
<dbReference type="PANTHER" id="PTHR43289:SF6">
    <property type="entry name" value="SERINE_THREONINE-PROTEIN KINASE NEKL-3"/>
    <property type="match status" value="1"/>
</dbReference>
<name>A0A543IQ23_9ACTN</name>
<feature type="domain" description="Protein kinase" evidence="9">
    <location>
        <begin position="12"/>
        <end position="242"/>
    </location>
</feature>
<dbReference type="Gene3D" id="3.30.200.20">
    <property type="entry name" value="Phosphorylase Kinase, domain 1"/>
    <property type="match status" value="1"/>
</dbReference>
<evidence type="ECO:0000256" key="5">
    <source>
        <dbReference type="ARBA" id="ARBA00022777"/>
    </source>
</evidence>
<evidence type="ECO:0000313" key="11">
    <source>
        <dbReference type="Proteomes" id="UP000319213"/>
    </source>
</evidence>
<dbReference type="EC" id="2.7.11.1" evidence="1"/>
<dbReference type="GO" id="GO:0005524">
    <property type="term" value="F:ATP binding"/>
    <property type="evidence" value="ECO:0007669"/>
    <property type="project" value="UniProtKB-KW"/>
</dbReference>
<evidence type="ECO:0000256" key="7">
    <source>
        <dbReference type="SAM" id="MobiDB-lite"/>
    </source>
</evidence>
<evidence type="ECO:0000313" key="10">
    <source>
        <dbReference type="EMBL" id="TQM72649.1"/>
    </source>
</evidence>
<comment type="caution">
    <text evidence="10">The sequence shown here is derived from an EMBL/GenBank/DDBJ whole genome shotgun (WGS) entry which is preliminary data.</text>
</comment>
<dbReference type="InterPro" id="IPR011009">
    <property type="entry name" value="Kinase-like_dom_sf"/>
</dbReference>
<accession>A0A543IQ23</accession>
<dbReference type="Proteomes" id="UP000319213">
    <property type="component" value="Unassembled WGS sequence"/>
</dbReference>
<keyword evidence="8" id="KW-1133">Transmembrane helix</keyword>
<keyword evidence="2 10" id="KW-0723">Serine/threonine-protein kinase</keyword>
<keyword evidence="3" id="KW-0808">Transferase</keyword>
<proteinExistence type="predicted"/>
<reference evidence="10 11" key="1">
    <citation type="submission" date="2019-06" db="EMBL/GenBank/DDBJ databases">
        <title>Sequencing the genomes of 1000 actinobacteria strains.</title>
        <authorList>
            <person name="Klenk H.-P."/>
        </authorList>
    </citation>
    <scope>NUCLEOTIDE SEQUENCE [LARGE SCALE GENOMIC DNA]</scope>
    <source>
        <strain evidence="10 11">DSM 43186</strain>
    </source>
</reference>
<dbReference type="InterPro" id="IPR000719">
    <property type="entry name" value="Prot_kinase_dom"/>
</dbReference>
<evidence type="ECO:0000256" key="4">
    <source>
        <dbReference type="ARBA" id="ARBA00022741"/>
    </source>
</evidence>
<dbReference type="InterPro" id="IPR008266">
    <property type="entry name" value="Tyr_kinase_AS"/>
</dbReference>
<dbReference type="AlphaFoldDB" id="A0A543IQ23"/>
<keyword evidence="11" id="KW-1185">Reference proteome</keyword>
<evidence type="ECO:0000256" key="3">
    <source>
        <dbReference type="ARBA" id="ARBA00022679"/>
    </source>
</evidence>
<dbReference type="PANTHER" id="PTHR43289">
    <property type="entry name" value="MITOGEN-ACTIVATED PROTEIN KINASE KINASE KINASE 20-RELATED"/>
    <property type="match status" value="1"/>
</dbReference>
<dbReference type="SUPFAM" id="SSF56112">
    <property type="entry name" value="Protein kinase-like (PK-like)"/>
    <property type="match status" value="1"/>
</dbReference>
<evidence type="ECO:0000256" key="8">
    <source>
        <dbReference type="SAM" id="Phobius"/>
    </source>
</evidence>
<dbReference type="Pfam" id="PF00069">
    <property type="entry name" value="Pkinase"/>
    <property type="match status" value="1"/>
</dbReference>
<protein>
    <recommendedName>
        <fullName evidence="1">non-specific serine/threonine protein kinase</fullName>
        <ecNumber evidence="1">2.7.11.1</ecNumber>
    </recommendedName>
</protein>
<dbReference type="OrthoDB" id="3679634at2"/>
<dbReference type="PROSITE" id="PS50011">
    <property type="entry name" value="PROTEIN_KINASE_DOM"/>
    <property type="match status" value="1"/>
</dbReference>
<evidence type="ECO:0000256" key="6">
    <source>
        <dbReference type="ARBA" id="ARBA00022840"/>
    </source>
</evidence>
<feature type="region of interest" description="Disordered" evidence="7">
    <location>
        <begin position="339"/>
        <end position="360"/>
    </location>
</feature>
<dbReference type="Gene3D" id="1.10.510.10">
    <property type="entry name" value="Transferase(Phosphotransferase) domain 1"/>
    <property type="match status" value="1"/>
</dbReference>
<dbReference type="EMBL" id="VFPQ01000002">
    <property type="protein sequence ID" value="TQM72649.1"/>
    <property type="molecule type" value="Genomic_DNA"/>
</dbReference>
<evidence type="ECO:0000259" key="9">
    <source>
        <dbReference type="PROSITE" id="PS50011"/>
    </source>
</evidence>
<feature type="region of interest" description="Disordered" evidence="7">
    <location>
        <begin position="248"/>
        <end position="276"/>
    </location>
</feature>